<keyword evidence="1" id="KW-0732">Signal</keyword>
<name>A0ABV1TMV2_9ACTN</name>
<dbReference type="Proteomes" id="UP001490365">
    <property type="component" value="Unassembled WGS sequence"/>
</dbReference>
<dbReference type="PROSITE" id="PS51257">
    <property type="entry name" value="PROKAR_LIPOPROTEIN"/>
    <property type="match status" value="1"/>
</dbReference>
<feature type="chain" id="PRO_5047104277" description="DUF4082 domain-containing protein" evidence="1">
    <location>
        <begin position="23"/>
        <end position="174"/>
    </location>
</feature>
<organism evidence="2 3">
    <name type="scientific">Streptomyces sp. 900105755</name>
    <dbReference type="NCBI Taxonomy" id="3154389"/>
    <lineage>
        <taxon>Bacteria</taxon>
        <taxon>Bacillati</taxon>
        <taxon>Actinomycetota</taxon>
        <taxon>Actinomycetes</taxon>
        <taxon>Kitasatosporales</taxon>
        <taxon>Streptomycetaceae</taxon>
        <taxon>Streptomyces</taxon>
    </lineage>
</organism>
<comment type="caution">
    <text evidence="2">The sequence shown here is derived from an EMBL/GenBank/DDBJ whole genome shotgun (WGS) entry which is preliminary data.</text>
</comment>
<sequence>MAASRPVFRRFVGAVVAGVALAATSGCTVPVDAVAGVSVTVDGRLLGVMMICGHHIDGATLYVESDDADKSVTVGSWTAARPHKAGLVIWPLDSPAAGWTTTQALAPLTAGTTYSLYGWTKDNSWSAGNVSFTRADLDRLAPGKVLYDDFSDDGDEFTAVAPLTRFKATACRDM</sequence>
<protein>
    <recommendedName>
        <fullName evidence="4">DUF4082 domain-containing protein</fullName>
    </recommendedName>
</protein>
<dbReference type="RefSeq" id="WP_351959438.1">
    <property type="nucleotide sequence ID" value="NZ_JBEOZM010000014.1"/>
</dbReference>
<accession>A0ABV1TMV2</accession>
<reference evidence="2 3" key="1">
    <citation type="submission" date="2024-06" db="EMBL/GenBank/DDBJ databases">
        <title>The Natural Products Discovery Center: Release of the First 8490 Sequenced Strains for Exploring Actinobacteria Biosynthetic Diversity.</title>
        <authorList>
            <person name="Kalkreuter E."/>
            <person name="Kautsar S.A."/>
            <person name="Yang D."/>
            <person name="Bader C.D."/>
            <person name="Teijaro C.N."/>
            <person name="Fluegel L."/>
            <person name="Davis C.M."/>
            <person name="Simpson J.R."/>
            <person name="Lauterbach L."/>
            <person name="Steele A.D."/>
            <person name="Gui C."/>
            <person name="Meng S."/>
            <person name="Li G."/>
            <person name="Viehrig K."/>
            <person name="Ye F."/>
            <person name="Su P."/>
            <person name="Kiefer A.F."/>
            <person name="Nichols A."/>
            <person name="Cepeda A.J."/>
            <person name="Yan W."/>
            <person name="Fan B."/>
            <person name="Jiang Y."/>
            <person name="Adhikari A."/>
            <person name="Zheng C.-J."/>
            <person name="Schuster L."/>
            <person name="Cowan T.M."/>
            <person name="Smanski M.J."/>
            <person name="Chevrette M.G."/>
            <person name="De Carvalho L.P.S."/>
            <person name="Shen B."/>
        </authorList>
    </citation>
    <scope>NUCLEOTIDE SEQUENCE [LARGE SCALE GENOMIC DNA]</scope>
    <source>
        <strain evidence="2 3">NPDC001694</strain>
    </source>
</reference>
<gene>
    <name evidence="2" type="ORF">ABT211_27570</name>
</gene>
<evidence type="ECO:0000256" key="1">
    <source>
        <dbReference type="SAM" id="SignalP"/>
    </source>
</evidence>
<evidence type="ECO:0008006" key="4">
    <source>
        <dbReference type="Google" id="ProtNLM"/>
    </source>
</evidence>
<keyword evidence="3" id="KW-1185">Reference proteome</keyword>
<evidence type="ECO:0000313" key="3">
    <source>
        <dbReference type="Proteomes" id="UP001490365"/>
    </source>
</evidence>
<dbReference type="EMBL" id="JBEOZM010000014">
    <property type="protein sequence ID" value="MER6271024.1"/>
    <property type="molecule type" value="Genomic_DNA"/>
</dbReference>
<evidence type="ECO:0000313" key="2">
    <source>
        <dbReference type="EMBL" id="MER6271024.1"/>
    </source>
</evidence>
<proteinExistence type="predicted"/>
<feature type="signal peptide" evidence="1">
    <location>
        <begin position="1"/>
        <end position="22"/>
    </location>
</feature>